<dbReference type="Proteomes" id="UP001056291">
    <property type="component" value="Chromosome"/>
</dbReference>
<keyword evidence="2" id="KW-1185">Reference proteome</keyword>
<dbReference type="PROSITE" id="PS51257">
    <property type="entry name" value="PROKAR_LIPOPROTEIN"/>
    <property type="match status" value="1"/>
</dbReference>
<protein>
    <recommendedName>
        <fullName evidence="3">Lipoprotein</fullName>
    </recommendedName>
</protein>
<organism evidence="1 2">
    <name type="scientific">Sneathiella marina</name>
    <dbReference type="NCBI Taxonomy" id="2950108"/>
    <lineage>
        <taxon>Bacteria</taxon>
        <taxon>Pseudomonadati</taxon>
        <taxon>Pseudomonadota</taxon>
        <taxon>Alphaproteobacteria</taxon>
        <taxon>Sneathiellales</taxon>
        <taxon>Sneathiellaceae</taxon>
        <taxon>Sneathiella</taxon>
    </lineage>
</organism>
<reference evidence="1" key="1">
    <citation type="submission" date="2022-06" db="EMBL/GenBank/DDBJ databases">
        <title>Sneathiella actinostolidae sp. nov., isolated from a sea anemonein the Western Pacific Ocean.</title>
        <authorList>
            <person name="Wei M.J."/>
        </authorList>
    </citation>
    <scope>NUCLEOTIDE SEQUENCE</scope>
    <source>
        <strain evidence="1">PHK-P5</strain>
    </source>
</reference>
<evidence type="ECO:0008006" key="3">
    <source>
        <dbReference type="Google" id="ProtNLM"/>
    </source>
</evidence>
<evidence type="ECO:0000313" key="1">
    <source>
        <dbReference type="EMBL" id="USG62610.1"/>
    </source>
</evidence>
<accession>A0ABY4W613</accession>
<evidence type="ECO:0000313" key="2">
    <source>
        <dbReference type="Proteomes" id="UP001056291"/>
    </source>
</evidence>
<dbReference type="EMBL" id="CP098747">
    <property type="protein sequence ID" value="USG62610.1"/>
    <property type="molecule type" value="Genomic_DNA"/>
</dbReference>
<name>A0ABY4W613_9PROT</name>
<gene>
    <name evidence="1" type="ORF">NBZ79_06425</name>
</gene>
<sequence length="136" mass="15271">MKILLRVMMVALLAAVLTGCFGRLQPVYNVNDMAVPVALQDAPASKIEAIIKVAVTGRGWQVQDVSPGLIKATLRQRTHEAVVDIKYSNKSYSIDYVSSQDLLYDGSKIHRNYNRWVKTLEQDINKEMYRATLNAS</sequence>
<dbReference type="RefSeq" id="WP_251936544.1">
    <property type="nucleotide sequence ID" value="NZ_CP098747.1"/>
</dbReference>
<proteinExistence type="predicted"/>